<feature type="domain" description="Tyrosine-protein kinase ephrin type A/B receptor-like" evidence="1">
    <location>
        <begin position="2"/>
        <end position="37"/>
    </location>
</feature>
<dbReference type="SMART" id="SM01411">
    <property type="entry name" value="Ephrin_rec_like"/>
    <property type="match status" value="1"/>
</dbReference>
<dbReference type="EMBL" id="JAIWYP010000002">
    <property type="protein sequence ID" value="KAH3861435.1"/>
    <property type="molecule type" value="Genomic_DNA"/>
</dbReference>
<dbReference type="InterPro" id="IPR011641">
    <property type="entry name" value="Tyr-kin_ephrin_A/B_rcpt-like"/>
</dbReference>
<dbReference type="Gene3D" id="2.10.50.10">
    <property type="entry name" value="Tumor Necrosis Factor Receptor, subunit A, domain 2"/>
    <property type="match status" value="1"/>
</dbReference>
<evidence type="ECO:0000313" key="2">
    <source>
        <dbReference type="EMBL" id="KAH3728555.1"/>
    </source>
</evidence>
<comment type="caution">
    <text evidence="2">The sequence shown here is derived from an EMBL/GenBank/DDBJ whole genome shotgun (WGS) entry which is preliminary data.</text>
</comment>
<organism evidence="2 4">
    <name type="scientific">Dreissena polymorpha</name>
    <name type="common">Zebra mussel</name>
    <name type="synonym">Mytilus polymorpha</name>
    <dbReference type="NCBI Taxonomy" id="45954"/>
    <lineage>
        <taxon>Eukaryota</taxon>
        <taxon>Metazoa</taxon>
        <taxon>Spiralia</taxon>
        <taxon>Lophotrochozoa</taxon>
        <taxon>Mollusca</taxon>
        <taxon>Bivalvia</taxon>
        <taxon>Autobranchia</taxon>
        <taxon>Heteroconchia</taxon>
        <taxon>Euheterodonta</taxon>
        <taxon>Imparidentia</taxon>
        <taxon>Neoheterodontei</taxon>
        <taxon>Myida</taxon>
        <taxon>Dreissenoidea</taxon>
        <taxon>Dreissenidae</taxon>
        <taxon>Dreissena</taxon>
    </lineage>
</organism>
<evidence type="ECO:0000313" key="4">
    <source>
        <dbReference type="Proteomes" id="UP000828390"/>
    </source>
</evidence>
<keyword evidence="4" id="KW-1185">Reference proteome</keyword>
<reference evidence="2" key="2">
    <citation type="submission" date="2020-11" db="EMBL/GenBank/DDBJ databases">
        <authorList>
            <person name="McCartney M.A."/>
            <person name="Auch B."/>
            <person name="Kono T."/>
            <person name="Mallez S."/>
            <person name="Becker A."/>
            <person name="Gohl D.M."/>
            <person name="Silverstein K.A.T."/>
            <person name="Koren S."/>
            <person name="Bechman K.B."/>
            <person name="Herman A."/>
            <person name="Abrahante J.E."/>
            <person name="Garbe J."/>
        </authorList>
    </citation>
    <scope>NUCLEOTIDE SEQUENCE</scope>
    <source>
        <strain evidence="2">Duluth1</strain>
        <tissue evidence="2">Whole animal</tissue>
    </source>
</reference>
<evidence type="ECO:0000313" key="3">
    <source>
        <dbReference type="EMBL" id="KAH3861435.1"/>
    </source>
</evidence>
<proteinExistence type="predicted"/>
<gene>
    <name evidence="3" type="ORF">DPMN_024364</name>
    <name evidence="2" type="ORF">DPMN_054513</name>
</gene>
<dbReference type="Proteomes" id="UP000828390">
    <property type="component" value="Unassembled WGS sequence"/>
</dbReference>
<protein>
    <recommendedName>
        <fullName evidence="1">Tyrosine-protein kinase ephrin type A/B receptor-like domain-containing protein</fullName>
    </recommendedName>
</protein>
<dbReference type="AlphaFoldDB" id="A0A9D4CQQ6"/>
<sequence length="57" mass="6270">MECPVNTYNDQFNQLTCKPCPIGTTTRASGSDELTDCRPGGLEIVIPELTLFISTDY</sequence>
<dbReference type="EMBL" id="JAIWYP010000012">
    <property type="protein sequence ID" value="KAH3728555.1"/>
    <property type="molecule type" value="Genomic_DNA"/>
</dbReference>
<name>A0A9D4CQQ6_DREPO</name>
<reference evidence="2" key="1">
    <citation type="journal article" date="2019" name="bioRxiv">
        <title>The Genome of the Zebra Mussel, Dreissena polymorpha: A Resource for Invasive Species Research.</title>
        <authorList>
            <person name="McCartney M.A."/>
            <person name="Auch B."/>
            <person name="Kono T."/>
            <person name="Mallez S."/>
            <person name="Zhang Y."/>
            <person name="Obille A."/>
            <person name="Becker A."/>
            <person name="Abrahante J.E."/>
            <person name="Garbe J."/>
            <person name="Badalamenti J.P."/>
            <person name="Herman A."/>
            <person name="Mangelson H."/>
            <person name="Liachko I."/>
            <person name="Sullivan S."/>
            <person name="Sone E.D."/>
            <person name="Koren S."/>
            <person name="Silverstein K.A.T."/>
            <person name="Beckman K.B."/>
            <person name="Gohl D.M."/>
        </authorList>
    </citation>
    <scope>NUCLEOTIDE SEQUENCE</scope>
    <source>
        <strain evidence="2">Duluth1</strain>
        <tissue evidence="2">Whole animal</tissue>
    </source>
</reference>
<dbReference type="Pfam" id="PF07699">
    <property type="entry name" value="Ephrin_rec_like"/>
    <property type="match status" value="1"/>
</dbReference>
<accession>A0A9D4CQQ6</accession>
<evidence type="ECO:0000259" key="1">
    <source>
        <dbReference type="Pfam" id="PF07699"/>
    </source>
</evidence>